<dbReference type="Gene3D" id="1.20.1250.20">
    <property type="entry name" value="MFS general substrate transporter like domains"/>
    <property type="match status" value="1"/>
</dbReference>
<dbReference type="SUPFAM" id="SSF103473">
    <property type="entry name" value="MFS general substrate transporter"/>
    <property type="match status" value="1"/>
</dbReference>
<feature type="transmembrane region" description="Helical" evidence="9">
    <location>
        <begin position="116"/>
        <end position="137"/>
    </location>
</feature>
<feature type="transmembrane region" description="Helical" evidence="9">
    <location>
        <begin position="21"/>
        <end position="41"/>
    </location>
</feature>
<evidence type="ECO:0000313" key="11">
    <source>
        <dbReference type="Proteomes" id="UP000694866"/>
    </source>
</evidence>
<feature type="transmembrane region" description="Helical" evidence="9">
    <location>
        <begin position="293"/>
        <end position="312"/>
    </location>
</feature>
<dbReference type="InterPro" id="IPR003663">
    <property type="entry name" value="Sugar/inositol_transpt"/>
</dbReference>
<feature type="domain" description="Major facilitator superfamily (MFS) profile" evidence="10">
    <location>
        <begin position="19"/>
        <end position="449"/>
    </location>
</feature>
<protein>
    <submittedName>
        <fullName evidence="12">Facilitated trehalose transporter Tret1-like</fullName>
    </submittedName>
</protein>
<dbReference type="PRINTS" id="PR00171">
    <property type="entry name" value="SUGRTRNSPORT"/>
</dbReference>
<dbReference type="PANTHER" id="PTHR48021">
    <property type="match status" value="1"/>
</dbReference>
<evidence type="ECO:0000259" key="10">
    <source>
        <dbReference type="PROSITE" id="PS50850"/>
    </source>
</evidence>
<keyword evidence="7 9" id="KW-0472">Membrane</keyword>
<keyword evidence="3" id="KW-1003">Cell membrane</keyword>
<evidence type="ECO:0000256" key="3">
    <source>
        <dbReference type="ARBA" id="ARBA00022475"/>
    </source>
</evidence>
<dbReference type="GeneID" id="105265016"/>
<keyword evidence="6 9" id="KW-1133">Transmembrane helix</keyword>
<dbReference type="GO" id="GO:0022857">
    <property type="term" value="F:transmembrane transporter activity"/>
    <property type="evidence" value="ECO:0007669"/>
    <property type="project" value="InterPro"/>
</dbReference>
<feature type="transmembrane region" description="Helical" evidence="9">
    <location>
        <begin position="394"/>
        <end position="414"/>
    </location>
</feature>
<feature type="transmembrane region" description="Helical" evidence="9">
    <location>
        <begin position="149"/>
        <end position="167"/>
    </location>
</feature>
<keyword evidence="4" id="KW-0762">Sugar transport</keyword>
<comment type="subcellular location">
    <subcellularLocation>
        <location evidence="1">Cell membrane</location>
        <topology evidence="1">Multi-pass membrane protein</topology>
    </subcellularLocation>
</comment>
<feature type="transmembrane region" description="Helical" evidence="9">
    <location>
        <begin position="358"/>
        <end position="382"/>
    </location>
</feature>
<dbReference type="PANTHER" id="PTHR48021:SF33">
    <property type="entry name" value="AT22075P-RELATED"/>
    <property type="match status" value="1"/>
</dbReference>
<reference evidence="12" key="1">
    <citation type="submission" date="2025-08" db="UniProtKB">
        <authorList>
            <consortium name="RefSeq"/>
        </authorList>
    </citation>
    <scope>IDENTIFICATION</scope>
    <source>
        <strain evidence="12">USDA-PBARC FA_bdor</strain>
        <tissue evidence="12">Whole organism</tissue>
    </source>
</reference>
<organism evidence="11 12">
    <name type="scientific">Fopius arisanus</name>
    <dbReference type="NCBI Taxonomy" id="64838"/>
    <lineage>
        <taxon>Eukaryota</taxon>
        <taxon>Metazoa</taxon>
        <taxon>Ecdysozoa</taxon>
        <taxon>Arthropoda</taxon>
        <taxon>Hexapoda</taxon>
        <taxon>Insecta</taxon>
        <taxon>Pterygota</taxon>
        <taxon>Neoptera</taxon>
        <taxon>Endopterygota</taxon>
        <taxon>Hymenoptera</taxon>
        <taxon>Apocrita</taxon>
        <taxon>Ichneumonoidea</taxon>
        <taxon>Braconidae</taxon>
        <taxon>Opiinae</taxon>
        <taxon>Fopius</taxon>
    </lineage>
</organism>
<dbReference type="OrthoDB" id="6612291at2759"/>
<dbReference type="InterPro" id="IPR005828">
    <property type="entry name" value="MFS_sugar_transport-like"/>
</dbReference>
<keyword evidence="5 9" id="KW-0812">Transmembrane</keyword>
<evidence type="ECO:0000256" key="1">
    <source>
        <dbReference type="ARBA" id="ARBA00004651"/>
    </source>
</evidence>
<feature type="transmembrane region" description="Helical" evidence="9">
    <location>
        <begin position="61"/>
        <end position="83"/>
    </location>
</feature>
<dbReference type="Pfam" id="PF00083">
    <property type="entry name" value="Sugar_tr"/>
    <property type="match status" value="1"/>
</dbReference>
<dbReference type="GO" id="GO:0005886">
    <property type="term" value="C:plasma membrane"/>
    <property type="evidence" value="ECO:0007669"/>
    <property type="project" value="UniProtKB-SubCell"/>
</dbReference>
<sequence>MAPSKGKIQEPGKCRQFIATLIINLASVTFGVTLGWVSPVIRDLQSGKTPVSSSPMSNDEISWLAGVVCFGAAVMLPFCNYIVEGLGRKRTAYLMMMPFLISWILTAFATNYVTLLVARIFVGVGGSMCLLVVPIYVAEIAGDSIRGQLGSILRFAFNIGFVLGYILGAVLSYKLFALSALTMPIGAALGLLFLPESPVYLVRKGRITEATRSLMWLKNNDKISVESQLEMLQAQTQNSSKSKSPGLRDLFRDRATARGFIIALGLLNAPATCGLFVVLTYTATIFQLSGSSLSPNAAAILIGVIQVLGSWLSTLTMDRAGRRTLILISSGGMIICHCILGTFFLLQSLHHDLSSSSWIPVTSVSIFVIVYGLGVGPVPYIIATEIFNPDISSFANCVCQTIMWLVAFPLMKFFPQIIDTLGIHSGFFIFAGFCSCTLVFTHFLVPETRGKKIQTILEALDARWR</sequence>
<dbReference type="AlphaFoldDB" id="A0A9R1TYC2"/>
<feature type="transmembrane region" description="Helical" evidence="9">
    <location>
        <begin position="324"/>
        <end position="346"/>
    </location>
</feature>
<gene>
    <name evidence="12" type="primary">LOC105265016</name>
</gene>
<evidence type="ECO:0000256" key="8">
    <source>
        <dbReference type="ARBA" id="ARBA00023180"/>
    </source>
</evidence>
<dbReference type="InterPro" id="IPR036259">
    <property type="entry name" value="MFS_trans_sf"/>
</dbReference>
<evidence type="ECO:0000256" key="7">
    <source>
        <dbReference type="ARBA" id="ARBA00023136"/>
    </source>
</evidence>
<keyword evidence="8" id="KW-0325">Glycoprotein</keyword>
<evidence type="ECO:0000313" key="12">
    <source>
        <dbReference type="RefSeq" id="XP_011300586.1"/>
    </source>
</evidence>
<keyword evidence="11" id="KW-1185">Reference proteome</keyword>
<dbReference type="InterPro" id="IPR050549">
    <property type="entry name" value="MFS_Trehalose_Transporter"/>
</dbReference>
<dbReference type="RefSeq" id="XP_011300586.1">
    <property type="nucleotide sequence ID" value="XM_011302284.1"/>
</dbReference>
<evidence type="ECO:0000256" key="5">
    <source>
        <dbReference type="ARBA" id="ARBA00022692"/>
    </source>
</evidence>
<feature type="transmembrane region" description="Helical" evidence="9">
    <location>
        <begin position="173"/>
        <end position="194"/>
    </location>
</feature>
<dbReference type="InterPro" id="IPR020846">
    <property type="entry name" value="MFS_dom"/>
</dbReference>
<proteinExistence type="predicted"/>
<evidence type="ECO:0000256" key="4">
    <source>
        <dbReference type="ARBA" id="ARBA00022597"/>
    </source>
</evidence>
<evidence type="ECO:0000256" key="9">
    <source>
        <dbReference type="SAM" id="Phobius"/>
    </source>
</evidence>
<dbReference type="FunFam" id="1.20.1250.20:FF:000218">
    <property type="entry name" value="facilitated trehalose transporter Tret1"/>
    <property type="match status" value="1"/>
</dbReference>
<evidence type="ECO:0000256" key="2">
    <source>
        <dbReference type="ARBA" id="ARBA00022448"/>
    </source>
</evidence>
<dbReference type="KEGG" id="fas:105265016"/>
<feature type="transmembrane region" description="Helical" evidence="9">
    <location>
        <begin position="426"/>
        <end position="445"/>
    </location>
</feature>
<accession>A0A9R1TYC2</accession>
<dbReference type="Proteomes" id="UP000694866">
    <property type="component" value="Unplaced"/>
</dbReference>
<feature type="transmembrane region" description="Helical" evidence="9">
    <location>
        <begin position="92"/>
        <end position="110"/>
    </location>
</feature>
<keyword evidence="2" id="KW-0813">Transport</keyword>
<feature type="transmembrane region" description="Helical" evidence="9">
    <location>
        <begin position="260"/>
        <end position="281"/>
    </location>
</feature>
<evidence type="ECO:0000256" key="6">
    <source>
        <dbReference type="ARBA" id="ARBA00022989"/>
    </source>
</evidence>
<name>A0A9R1TYC2_9HYME</name>
<dbReference type="PROSITE" id="PS50850">
    <property type="entry name" value="MFS"/>
    <property type="match status" value="1"/>
</dbReference>